<dbReference type="InterPro" id="IPR021253">
    <property type="entry name" value="ZrgA-like"/>
</dbReference>
<evidence type="ECO:0000313" key="2">
    <source>
        <dbReference type="EMBL" id="GAA4958611.1"/>
    </source>
</evidence>
<evidence type="ECO:0008006" key="4">
    <source>
        <dbReference type="Google" id="ProtNLM"/>
    </source>
</evidence>
<proteinExistence type="predicted"/>
<dbReference type="Proteomes" id="UP001409585">
    <property type="component" value="Unassembled WGS sequence"/>
</dbReference>
<comment type="caution">
    <text evidence="2">The sequence shown here is derived from an EMBL/GenBank/DDBJ whole genome shotgun (WGS) entry which is preliminary data.</text>
</comment>
<feature type="region of interest" description="Disordered" evidence="1">
    <location>
        <begin position="75"/>
        <end position="110"/>
    </location>
</feature>
<evidence type="ECO:0000313" key="3">
    <source>
        <dbReference type="Proteomes" id="UP001409585"/>
    </source>
</evidence>
<dbReference type="Pfam" id="PF10986">
    <property type="entry name" value="ZrgA"/>
    <property type="match status" value="1"/>
</dbReference>
<organism evidence="2 3">
    <name type="scientific">Halioxenophilus aromaticivorans</name>
    <dbReference type="NCBI Taxonomy" id="1306992"/>
    <lineage>
        <taxon>Bacteria</taxon>
        <taxon>Pseudomonadati</taxon>
        <taxon>Pseudomonadota</taxon>
        <taxon>Gammaproteobacteria</taxon>
        <taxon>Alteromonadales</taxon>
        <taxon>Alteromonadaceae</taxon>
        <taxon>Halioxenophilus</taxon>
    </lineage>
</organism>
<dbReference type="EMBL" id="BAABLX010000076">
    <property type="protein sequence ID" value="GAA4958611.1"/>
    <property type="molecule type" value="Genomic_DNA"/>
</dbReference>
<keyword evidence="3" id="KW-1185">Reference proteome</keyword>
<accession>A0AAV3U934</accession>
<protein>
    <recommendedName>
        <fullName evidence="4">DUF2796 domain-containing protein</fullName>
    </recommendedName>
</protein>
<feature type="compositionally biased region" description="Basic and acidic residues" evidence="1">
    <location>
        <begin position="94"/>
        <end position="110"/>
    </location>
</feature>
<gene>
    <name evidence="2" type="ORF">GCM10025791_44240</name>
</gene>
<sequence>MLCTQVVLAQHSKAPHQHDHAELLIVAQSSQLQIQLRSPAANITGFEEIAQSPQQQRAVNRAKQILLTKNLFKPEPSDCESDSIDADFSSLDSGAEHHAKHEDDHDQDHDENHADVIVTYNYTCKRVAELESITTQLLTNFPAITQLNAQWVIGSRQGASTLDNSRDKIQIR</sequence>
<evidence type="ECO:0000256" key="1">
    <source>
        <dbReference type="SAM" id="MobiDB-lite"/>
    </source>
</evidence>
<dbReference type="AlphaFoldDB" id="A0AAV3U934"/>
<name>A0AAV3U934_9ALTE</name>
<reference evidence="3" key="1">
    <citation type="journal article" date="2019" name="Int. J. Syst. Evol. Microbiol.">
        <title>The Global Catalogue of Microorganisms (GCM) 10K type strain sequencing project: providing services to taxonomists for standard genome sequencing and annotation.</title>
        <authorList>
            <consortium name="The Broad Institute Genomics Platform"/>
            <consortium name="The Broad Institute Genome Sequencing Center for Infectious Disease"/>
            <person name="Wu L."/>
            <person name="Ma J."/>
        </authorList>
    </citation>
    <scope>NUCLEOTIDE SEQUENCE [LARGE SCALE GENOMIC DNA]</scope>
    <source>
        <strain evidence="3">JCM 19134</strain>
    </source>
</reference>